<dbReference type="Gene3D" id="3.90.650.10">
    <property type="entry name" value="PurM-like C-terminal domain"/>
    <property type="match status" value="1"/>
</dbReference>
<keyword evidence="2" id="KW-0436">Ligase</keyword>
<evidence type="ECO:0000259" key="11">
    <source>
        <dbReference type="Pfam" id="PF18072"/>
    </source>
</evidence>
<dbReference type="CDD" id="cd02203">
    <property type="entry name" value="PurL_repeat1"/>
    <property type="match status" value="1"/>
</dbReference>
<dbReference type="InterPro" id="IPR041609">
    <property type="entry name" value="PurL_linker"/>
</dbReference>
<dbReference type="Proteomes" id="UP001174909">
    <property type="component" value="Unassembled WGS sequence"/>
</dbReference>
<evidence type="ECO:0000259" key="9">
    <source>
        <dbReference type="Pfam" id="PF00586"/>
    </source>
</evidence>
<dbReference type="InterPro" id="IPR016188">
    <property type="entry name" value="PurM-like_N"/>
</dbReference>
<dbReference type="Pfam" id="PF02769">
    <property type="entry name" value="AIRS_C"/>
    <property type="match status" value="1"/>
</dbReference>
<dbReference type="HAMAP" id="MF_00420">
    <property type="entry name" value="PurL_2"/>
    <property type="match status" value="1"/>
</dbReference>
<evidence type="ECO:0000313" key="13">
    <source>
        <dbReference type="Proteomes" id="UP001174909"/>
    </source>
</evidence>
<dbReference type="InterPro" id="IPR010918">
    <property type="entry name" value="PurM-like_C_dom"/>
</dbReference>
<dbReference type="GO" id="GO:0006189">
    <property type="term" value="P:'de novo' IMP biosynthetic process"/>
    <property type="evidence" value="ECO:0007669"/>
    <property type="project" value="InterPro"/>
</dbReference>
<evidence type="ECO:0000256" key="8">
    <source>
        <dbReference type="SAM" id="MobiDB-lite"/>
    </source>
</evidence>
<evidence type="ECO:0000256" key="4">
    <source>
        <dbReference type="ARBA" id="ARBA00022741"/>
    </source>
</evidence>
<evidence type="ECO:0000256" key="5">
    <source>
        <dbReference type="ARBA" id="ARBA00022755"/>
    </source>
</evidence>
<dbReference type="GO" id="GO:0005524">
    <property type="term" value="F:ATP binding"/>
    <property type="evidence" value="ECO:0007669"/>
    <property type="project" value="UniProtKB-KW"/>
</dbReference>
<dbReference type="Gene3D" id="3.30.1330.10">
    <property type="entry name" value="PurM-like, N-terminal domain"/>
    <property type="match status" value="2"/>
</dbReference>
<feature type="domain" description="PurM-like C-terminal" evidence="10">
    <location>
        <begin position="209"/>
        <end position="362"/>
    </location>
</feature>
<feature type="region of interest" description="Disordered" evidence="8">
    <location>
        <begin position="587"/>
        <end position="608"/>
    </location>
</feature>
<dbReference type="GO" id="GO:0046872">
    <property type="term" value="F:metal ion binding"/>
    <property type="evidence" value="ECO:0007669"/>
    <property type="project" value="UniProtKB-KW"/>
</dbReference>
<keyword evidence="4" id="KW-0547">Nucleotide-binding</keyword>
<dbReference type="InterPro" id="IPR010074">
    <property type="entry name" value="PRibForGlyAmidine_synth_PurL"/>
</dbReference>
<evidence type="ECO:0000256" key="7">
    <source>
        <dbReference type="ARBA" id="ARBA00022842"/>
    </source>
</evidence>
<dbReference type="PANTHER" id="PTHR43555">
    <property type="entry name" value="PHOSPHORIBOSYLFORMYLGLYCINAMIDINE SYNTHASE SUBUNIT PURL"/>
    <property type="match status" value="1"/>
</dbReference>
<reference evidence="12" key="1">
    <citation type="submission" date="2023-03" db="EMBL/GenBank/DDBJ databases">
        <authorList>
            <person name="Steffen K."/>
            <person name="Cardenas P."/>
        </authorList>
    </citation>
    <scope>NUCLEOTIDE SEQUENCE</scope>
</reference>
<dbReference type="InterPro" id="IPR036921">
    <property type="entry name" value="PurM-like_N_sf"/>
</dbReference>
<accession>A0AA35W6I1</accession>
<evidence type="ECO:0000256" key="3">
    <source>
        <dbReference type="ARBA" id="ARBA00022723"/>
    </source>
</evidence>
<proteinExistence type="inferred from homology"/>
<feature type="domain" description="PurM-like N-terminal" evidence="9">
    <location>
        <begin position="456"/>
        <end position="555"/>
    </location>
</feature>
<keyword evidence="13" id="KW-1185">Reference proteome</keyword>
<keyword evidence="5" id="KW-0658">Purine biosynthesis</keyword>
<keyword evidence="6" id="KW-0067">ATP-binding</keyword>
<dbReference type="InterPro" id="IPR036676">
    <property type="entry name" value="PurM-like_C_sf"/>
</dbReference>
<keyword evidence="3" id="KW-0479">Metal-binding</keyword>
<evidence type="ECO:0000256" key="6">
    <source>
        <dbReference type="ARBA" id="ARBA00022840"/>
    </source>
</evidence>
<feature type="domain" description="PurM-like N-terminal" evidence="9">
    <location>
        <begin position="74"/>
        <end position="199"/>
    </location>
</feature>
<name>A0AA35W6I1_GEOBA</name>
<dbReference type="Gene3D" id="1.10.8.750">
    <property type="entry name" value="Phosphoribosylformylglycinamidine synthase, linker domain"/>
    <property type="match status" value="1"/>
</dbReference>
<dbReference type="SUPFAM" id="SSF55326">
    <property type="entry name" value="PurM N-terminal domain-like"/>
    <property type="match status" value="2"/>
</dbReference>
<evidence type="ECO:0000256" key="2">
    <source>
        <dbReference type="ARBA" id="ARBA00022598"/>
    </source>
</evidence>
<keyword evidence="1" id="KW-0963">Cytoplasm</keyword>
<feature type="domain" description="Phosphoribosylformylglycinamidine synthase linker" evidence="11">
    <location>
        <begin position="2"/>
        <end position="49"/>
    </location>
</feature>
<dbReference type="CDD" id="cd02204">
    <property type="entry name" value="PurL_repeat2"/>
    <property type="match status" value="1"/>
</dbReference>
<dbReference type="AlphaFoldDB" id="A0AA35W6I1"/>
<dbReference type="Pfam" id="PF00586">
    <property type="entry name" value="AIRS"/>
    <property type="match status" value="2"/>
</dbReference>
<evidence type="ECO:0000259" key="10">
    <source>
        <dbReference type="Pfam" id="PF02769"/>
    </source>
</evidence>
<sequence>MRISREGTLSLNLNEMQAIQTHFGTLGRNPTDVEIETIAQTWSEHCVHKTFKSTILQRATEEIAKPWCVSVFSDNAGIIEFDEKFNLVFKVETHNHPSAIEPYGGAGTGIGGVIRDSLGTGLGAKPILNTDVFCFGMPDTPYAQLPKGTLHPKRVLKGVVAGVRDYGNRMGIPTANGAILFDSRYTANPLVFCGNVGLIPRNRCEKSVEPGDLVVAIGGQTGRDGIHGATFSSAELDDTSESLGSVVQIGNPIMEKKIVDALLQARDRNLYRSITDCGAGGFSSAVGEMGEDIGAEVHLERVSLKYEGLAPWEIWLSEAQERMVIAVPPKNLDELMEICEAEVVEATVLGTFTDTHRLQVFYEGRVVADLEMEFLHNGLPMPVKEAVWEPPKHPDMASRDEGIGVENPSYTNDLERLLASPNIASKESVIRQYDHGVQGGMVINPLVGAENDGPSDACVTTPVLGSRKGVIVANGINPRYSDVDPYLSAAAAIDEALRNIIAVGGTLEKTALLDNFCWGNPDKPDRLGELVRAARACYDIATAYGTPFISGKDSLYNEYRDTTTGEQRAIPSTLLISAICVMSRHSKRRHNGRENSRQFHLCRRQHLR</sequence>
<organism evidence="12 13">
    <name type="scientific">Geodia barretti</name>
    <name type="common">Barrett's horny sponge</name>
    <dbReference type="NCBI Taxonomy" id="519541"/>
    <lineage>
        <taxon>Eukaryota</taxon>
        <taxon>Metazoa</taxon>
        <taxon>Porifera</taxon>
        <taxon>Demospongiae</taxon>
        <taxon>Heteroscleromorpha</taxon>
        <taxon>Tetractinellida</taxon>
        <taxon>Astrophorina</taxon>
        <taxon>Geodiidae</taxon>
        <taxon>Geodia</taxon>
    </lineage>
</organism>
<dbReference type="PANTHER" id="PTHR43555:SF1">
    <property type="entry name" value="PHOSPHORIBOSYLFORMYLGLYCINAMIDINE SYNTHASE SUBUNIT PURL"/>
    <property type="match status" value="1"/>
</dbReference>
<dbReference type="Pfam" id="PF18072">
    <property type="entry name" value="FGAR-AT_linker"/>
    <property type="match status" value="1"/>
</dbReference>
<comment type="caution">
    <text evidence="12">The sequence shown here is derived from an EMBL/GenBank/DDBJ whole genome shotgun (WGS) entry which is preliminary data.</text>
</comment>
<keyword evidence="7" id="KW-0460">Magnesium</keyword>
<evidence type="ECO:0000313" key="12">
    <source>
        <dbReference type="EMBL" id="CAI8009968.1"/>
    </source>
</evidence>
<dbReference type="SUPFAM" id="SSF56042">
    <property type="entry name" value="PurM C-terminal domain-like"/>
    <property type="match status" value="1"/>
</dbReference>
<dbReference type="GO" id="GO:0004642">
    <property type="term" value="F:phosphoribosylformylglycinamidine synthase activity"/>
    <property type="evidence" value="ECO:0007669"/>
    <property type="project" value="InterPro"/>
</dbReference>
<gene>
    <name evidence="12" type="ORF">GBAR_LOCUS6636</name>
</gene>
<protein>
    <submittedName>
        <fullName evidence="12">Phosphoribosylformylglycinamidine synthase subunit PurL</fullName>
    </submittedName>
</protein>
<evidence type="ECO:0000256" key="1">
    <source>
        <dbReference type="ARBA" id="ARBA00022490"/>
    </source>
</evidence>
<dbReference type="EMBL" id="CASHTH010000999">
    <property type="protein sequence ID" value="CAI8009968.1"/>
    <property type="molecule type" value="Genomic_DNA"/>
</dbReference>